<dbReference type="InterPro" id="IPR038404">
    <property type="entry name" value="TRAP_DctP_sf"/>
</dbReference>
<dbReference type="EMBL" id="PNRF01000020">
    <property type="protein sequence ID" value="PMR75314.1"/>
    <property type="molecule type" value="Genomic_DNA"/>
</dbReference>
<dbReference type="CDD" id="cd13602">
    <property type="entry name" value="PBP2_TRAP_BpDctp6_7"/>
    <property type="match status" value="1"/>
</dbReference>
<dbReference type="NCBIfam" id="NF037995">
    <property type="entry name" value="TRAP_S1"/>
    <property type="match status" value="1"/>
</dbReference>
<dbReference type="PANTHER" id="PTHR33376:SF4">
    <property type="entry name" value="SIALIC ACID-BINDING PERIPLASMIC PROTEIN SIAP"/>
    <property type="match status" value="1"/>
</dbReference>
<protein>
    <submittedName>
        <fullName evidence="2">Signal peptidase</fullName>
    </submittedName>
</protein>
<evidence type="ECO:0000256" key="1">
    <source>
        <dbReference type="ARBA" id="ARBA00022729"/>
    </source>
</evidence>
<dbReference type="Pfam" id="PF03480">
    <property type="entry name" value="DctP"/>
    <property type="match status" value="1"/>
</dbReference>
<reference evidence="2 3" key="1">
    <citation type="submission" date="2018-01" db="EMBL/GenBank/DDBJ databases">
        <title>Halomonas endophytica sp. nov., isolated from storage liquid in the stems of Populus euphratica.</title>
        <authorList>
            <person name="Chen C."/>
        </authorList>
    </citation>
    <scope>NUCLEOTIDE SEQUENCE [LARGE SCALE GENOMIC DNA]</scope>
    <source>
        <strain evidence="2 3">MC28</strain>
    </source>
</reference>
<keyword evidence="3" id="KW-1185">Reference proteome</keyword>
<comment type="caution">
    <text evidence="2">The sequence shown here is derived from an EMBL/GenBank/DDBJ whole genome shotgun (WGS) entry which is preliminary data.</text>
</comment>
<organism evidence="2 3">
    <name type="scientific">Billgrantia endophytica</name>
    <dbReference type="NCBI Taxonomy" id="2033802"/>
    <lineage>
        <taxon>Bacteria</taxon>
        <taxon>Pseudomonadati</taxon>
        <taxon>Pseudomonadota</taxon>
        <taxon>Gammaproteobacteria</taxon>
        <taxon>Oceanospirillales</taxon>
        <taxon>Halomonadaceae</taxon>
        <taxon>Billgrantia</taxon>
    </lineage>
</organism>
<name>A0A2N7U4F5_9GAMM</name>
<dbReference type="Gene3D" id="3.40.190.170">
    <property type="entry name" value="Bacterial extracellular solute-binding protein, family 7"/>
    <property type="match status" value="1"/>
</dbReference>
<dbReference type="Proteomes" id="UP000235803">
    <property type="component" value="Unassembled WGS sequence"/>
</dbReference>
<dbReference type="PANTHER" id="PTHR33376">
    <property type="match status" value="1"/>
</dbReference>
<dbReference type="GO" id="GO:0055085">
    <property type="term" value="P:transmembrane transport"/>
    <property type="evidence" value="ECO:0007669"/>
    <property type="project" value="InterPro"/>
</dbReference>
<proteinExistence type="predicted"/>
<gene>
    <name evidence="2" type="ORF">C1H69_10355</name>
</gene>
<evidence type="ECO:0000313" key="3">
    <source>
        <dbReference type="Proteomes" id="UP000235803"/>
    </source>
</evidence>
<evidence type="ECO:0000313" key="2">
    <source>
        <dbReference type="EMBL" id="PMR75314.1"/>
    </source>
</evidence>
<dbReference type="AlphaFoldDB" id="A0A2N7U4F5"/>
<accession>A0A2N7U4F5</accession>
<keyword evidence="1" id="KW-0732">Signal</keyword>
<dbReference type="InterPro" id="IPR018389">
    <property type="entry name" value="DctP_fam"/>
</dbReference>
<sequence length="333" mass="36822">MKSSISKNNISTLSLPASYKATVPEKVNWLAASEYPATTIPGIGLETFSQMASKYSWGKLLISNRFDFPVGAIEIFDYVREDRVQVADIHGGPLGSIEPVFNLVSLPFLTSSIDDTKCLQAATRKVYGQRFERNGLHLLYSAPWPATGLWSSSPVASMDDLRKLRIRTYDTTSAALLASAGVTGVNMPFGQAMPLIANSEISGVMSSGDGGAGWQLWQHLRYFTALNYAAPLSFSVVNKLAYDSLPRQLRDAVDRAAEDTEAKLWDIMQKRQEENYQSMKEHGVSVQLIVADDVKIELQRNARNIIDAWVDKTGPDATMLLEDFEYLKRVGIG</sequence>
<dbReference type="OrthoDB" id="9783941at2"/>
<dbReference type="RefSeq" id="WP_102653328.1">
    <property type="nucleotide sequence ID" value="NZ_PNRF01000020.1"/>
</dbReference>